<dbReference type="Pfam" id="PF00646">
    <property type="entry name" value="F-box"/>
    <property type="match status" value="1"/>
</dbReference>
<dbReference type="InterPro" id="IPR001810">
    <property type="entry name" value="F-box_dom"/>
</dbReference>
<comment type="caution">
    <text evidence="3">The sequence shown here is derived from an EMBL/GenBank/DDBJ whole genome shotgun (WGS) entry which is preliminary data.</text>
</comment>
<feature type="compositionally biased region" description="Basic and acidic residues" evidence="1">
    <location>
        <begin position="476"/>
        <end position="502"/>
    </location>
</feature>
<name>A0ABR2I9T9_9PEZI</name>
<dbReference type="PROSITE" id="PS50181">
    <property type="entry name" value="FBOX"/>
    <property type="match status" value="1"/>
</dbReference>
<feature type="compositionally biased region" description="Acidic residues" evidence="1">
    <location>
        <begin position="503"/>
        <end position="520"/>
    </location>
</feature>
<accession>A0ABR2I9T9</accession>
<dbReference type="CDD" id="cd09917">
    <property type="entry name" value="F-box_SF"/>
    <property type="match status" value="1"/>
</dbReference>
<evidence type="ECO:0000256" key="1">
    <source>
        <dbReference type="SAM" id="MobiDB-lite"/>
    </source>
</evidence>
<sequence length="520" mass="58821">MDRMPPEILHLIASWLSIDDACNLRLVNKAFSVVAAAYILPEVTFQLHEKSLARLRSIAAHPVLSRHVKSLGYVSKRYESEPVPYAEFVCDVKRNEMVKKLQPDAFTHLPPIVPRSHLPQHYELYKQKVIAQRVLDESQADALCLQLILPKLTNLQQVTMSAGNQYYEGFTKKTNPYEDGCLRQPTFDGKPLGIAMLEVLLNAVANQDVSVPMLRAGLISWRFFQKDPEELHRLFKPFKGATYIDLALGVDTDENGVDVTGDTSKCRACLRSGIIADILQSMPKLNDIAITFLDGEVDISPTSLSHIITPGYQWTNLARLEIDSVDCERVELWNFLLLHKDTLSTLCLRDVAFTKGSWRKILVDIRKVLFLRHPCICGTLQGFAENEDGSSGPPEVFELSLGGPCDMRSSVNCYCTRGGEIYPDHLPLTDEIVDRYFDSHVRPTGVTSEAEDEAVMKELMLKSHRRRIMLDITDPGWDRISEGGDEHDMRERDDDDTARFGDPDDWETLSPSEDDLDEER</sequence>
<gene>
    <name evidence="3" type="ORF">PGQ11_010507</name>
</gene>
<dbReference type="InterPro" id="IPR036047">
    <property type="entry name" value="F-box-like_dom_sf"/>
</dbReference>
<dbReference type="Proteomes" id="UP001390339">
    <property type="component" value="Unassembled WGS sequence"/>
</dbReference>
<evidence type="ECO:0000259" key="2">
    <source>
        <dbReference type="PROSITE" id="PS50181"/>
    </source>
</evidence>
<evidence type="ECO:0000313" key="3">
    <source>
        <dbReference type="EMBL" id="KAK8859773.1"/>
    </source>
</evidence>
<feature type="region of interest" description="Disordered" evidence="1">
    <location>
        <begin position="475"/>
        <end position="520"/>
    </location>
</feature>
<dbReference type="SUPFAM" id="SSF81383">
    <property type="entry name" value="F-box domain"/>
    <property type="match status" value="1"/>
</dbReference>
<feature type="domain" description="F-box" evidence="2">
    <location>
        <begin position="1"/>
        <end position="43"/>
    </location>
</feature>
<reference evidence="3 4" key="1">
    <citation type="journal article" date="2024" name="IMA Fungus">
        <title>Apiospora arundinis, a panoply of carbohydrate-active enzymes and secondary metabolites.</title>
        <authorList>
            <person name="Sorensen T."/>
            <person name="Petersen C."/>
            <person name="Muurmann A.T."/>
            <person name="Christiansen J.V."/>
            <person name="Brundto M.L."/>
            <person name="Overgaard C.K."/>
            <person name="Boysen A.T."/>
            <person name="Wollenberg R.D."/>
            <person name="Larsen T.O."/>
            <person name="Sorensen J.L."/>
            <person name="Nielsen K.L."/>
            <person name="Sondergaard T.E."/>
        </authorList>
    </citation>
    <scope>NUCLEOTIDE SEQUENCE [LARGE SCALE GENOMIC DNA]</scope>
    <source>
        <strain evidence="3 4">AAU 773</strain>
    </source>
</reference>
<organism evidence="3 4">
    <name type="scientific">Apiospora arundinis</name>
    <dbReference type="NCBI Taxonomy" id="335852"/>
    <lineage>
        <taxon>Eukaryota</taxon>
        <taxon>Fungi</taxon>
        <taxon>Dikarya</taxon>
        <taxon>Ascomycota</taxon>
        <taxon>Pezizomycotina</taxon>
        <taxon>Sordariomycetes</taxon>
        <taxon>Xylariomycetidae</taxon>
        <taxon>Amphisphaeriales</taxon>
        <taxon>Apiosporaceae</taxon>
        <taxon>Apiospora</taxon>
    </lineage>
</organism>
<dbReference type="EMBL" id="JAPCWZ010000006">
    <property type="protein sequence ID" value="KAK8859773.1"/>
    <property type="molecule type" value="Genomic_DNA"/>
</dbReference>
<keyword evidence="4" id="KW-1185">Reference proteome</keyword>
<protein>
    <recommendedName>
        <fullName evidence="2">F-box domain-containing protein</fullName>
    </recommendedName>
</protein>
<proteinExistence type="predicted"/>
<evidence type="ECO:0000313" key="4">
    <source>
        <dbReference type="Proteomes" id="UP001390339"/>
    </source>
</evidence>